<dbReference type="AlphaFoldDB" id="A0A0P1AQW3"/>
<dbReference type="GeneID" id="36408520"/>
<organism evidence="1 2">
    <name type="scientific">Plasmopara halstedii</name>
    <name type="common">Downy mildew of sunflower</name>
    <dbReference type="NCBI Taxonomy" id="4781"/>
    <lineage>
        <taxon>Eukaryota</taxon>
        <taxon>Sar</taxon>
        <taxon>Stramenopiles</taxon>
        <taxon>Oomycota</taxon>
        <taxon>Peronosporomycetes</taxon>
        <taxon>Peronosporales</taxon>
        <taxon>Peronosporaceae</taxon>
        <taxon>Plasmopara</taxon>
    </lineage>
</organism>
<keyword evidence="2" id="KW-1185">Reference proteome</keyword>
<evidence type="ECO:0000313" key="2">
    <source>
        <dbReference type="Proteomes" id="UP000054928"/>
    </source>
</evidence>
<sequence length="60" mass="6982">MMIIPSTNFITRPIPKAFKFVNNDSADQLQSIRSLLKNGQFIRQPEWLVQLYAETEEQAN</sequence>
<protein>
    <submittedName>
        <fullName evidence="1">Uncharacterized protein</fullName>
    </submittedName>
</protein>
<accession>A0A0P1AQW3</accession>
<dbReference type="EMBL" id="CCYD01000653">
    <property type="protein sequence ID" value="CEG43256.1"/>
    <property type="molecule type" value="Genomic_DNA"/>
</dbReference>
<evidence type="ECO:0000313" key="1">
    <source>
        <dbReference type="EMBL" id="CEG43256.1"/>
    </source>
</evidence>
<name>A0A0P1AQW3_PLAHL</name>
<dbReference type="RefSeq" id="XP_024579625.1">
    <property type="nucleotide sequence ID" value="XM_024729227.1"/>
</dbReference>
<dbReference type="OrthoDB" id="167591at2759"/>
<proteinExistence type="predicted"/>
<reference evidence="2" key="1">
    <citation type="submission" date="2014-09" db="EMBL/GenBank/DDBJ databases">
        <authorList>
            <person name="Sharma Rahul"/>
            <person name="Thines Marco"/>
        </authorList>
    </citation>
    <scope>NUCLEOTIDE SEQUENCE [LARGE SCALE GENOMIC DNA]</scope>
</reference>
<dbReference type="Proteomes" id="UP000054928">
    <property type="component" value="Unassembled WGS sequence"/>
</dbReference>